<feature type="non-terminal residue" evidence="2">
    <location>
        <position position="1"/>
    </location>
</feature>
<evidence type="ECO:0000313" key="2">
    <source>
        <dbReference type="EMBL" id="CAH2265194.1"/>
    </source>
</evidence>
<keyword evidence="3" id="KW-1185">Reference proteome</keyword>
<dbReference type="Proteomes" id="UP000838756">
    <property type="component" value="Unassembled WGS sequence"/>
</dbReference>
<accession>A0A8S4SJG2</accession>
<keyword evidence="1" id="KW-0732">Signal</keyword>
<reference evidence="2" key="1">
    <citation type="submission" date="2022-03" db="EMBL/GenBank/DDBJ databases">
        <authorList>
            <person name="Lindestad O."/>
        </authorList>
    </citation>
    <scope>NUCLEOTIDE SEQUENCE</scope>
</reference>
<feature type="chain" id="PRO_5035752305" evidence="1">
    <location>
        <begin position="24"/>
        <end position="137"/>
    </location>
</feature>
<proteinExistence type="predicted"/>
<dbReference type="AlphaFoldDB" id="A0A8S4SJG2"/>
<protein>
    <submittedName>
        <fullName evidence="2">Jg12360 protein</fullName>
    </submittedName>
</protein>
<name>A0A8S4SJG2_9NEOP</name>
<comment type="caution">
    <text evidence="2">The sequence shown here is derived from an EMBL/GenBank/DDBJ whole genome shotgun (WGS) entry which is preliminary data.</text>
</comment>
<feature type="signal peptide" evidence="1">
    <location>
        <begin position="1"/>
        <end position="23"/>
    </location>
</feature>
<gene>
    <name evidence="2" type="primary">jg12360</name>
    <name evidence="2" type="ORF">PAEG_LOCUS24848</name>
</gene>
<evidence type="ECO:0000256" key="1">
    <source>
        <dbReference type="SAM" id="SignalP"/>
    </source>
</evidence>
<dbReference type="OrthoDB" id="7339216at2759"/>
<organism evidence="2 3">
    <name type="scientific">Pararge aegeria aegeria</name>
    <dbReference type="NCBI Taxonomy" id="348720"/>
    <lineage>
        <taxon>Eukaryota</taxon>
        <taxon>Metazoa</taxon>
        <taxon>Ecdysozoa</taxon>
        <taxon>Arthropoda</taxon>
        <taxon>Hexapoda</taxon>
        <taxon>Insecta</taxon>
        <taxon>Pterygota</taxon>
        <taxon>Neoptera</taxon>
        <taxon>Endopterygota</taxon>
        <taxon>Lepidoptera</taxon>
        <taxon>Glossata</taxon>
        <taxon>Ditrysia</taxon>
        <taxon>Papilionoidea</taxon>
        <taxon>Nymphalidae</taxon>
        <taxon>Satyrinae</taxon>
        <taxon>Satyrini</taxon>
        <taxon>Parargina</taxon>
        <taxon>Pararge</taxon>
    </lineage>
</organism>
<dbReference type="EMBL" id="CAKXAJ010026277">
    <property type="protein sequence ID" value="CAH2265194.1"/>
    <property type="molecule type" value="Genomic_DNA"/>
</dbReference>
<sequence>SSIFNMKLFTFALLLVIAGASASQDVDGGYRNRLADLVMKDFIERLVDTMVRRGYDPYSNEHYKFEIVLVERKAEASGHLNQVEGVGVSNIKVIKMKYNYLFGILEYDVVWPHIKLSLGKSIINYLSRSVLNKTEIV</sequence>
<evidence type="ECO:0000313" key="3">
    <source>
        <dbReference type="Proteomes" id="UP000838756"/>
    </source>
</evidence>